<gene>
    <name evidence="2" type="ORF">Taro_037148</name>
</gene>
<dbReference type="EMBL" id="NMUH01003199">
    <property type="protein sequence ID" value="MQM04352.1"/>
    <property type="molecule type" value="Genomic_DNA"/>
</dbReference>
<name>A0A843W3D7_COLES</name>
<proteinExistence type="predicted"/>
<keyword evidence="1" id="KW-0472">Membrane</keyword>
<dbReference type="OrthoDB" id="1750196at2759"/>
<feature type="transmembrane region" description="Helical" evidence="1">
    <location>
        <begin position="183"/>
        <end position="207"/>
    </location>
</feature>
<feature type="non-terminal residue" evidence="2">
    <location>
        <position position="1"/>
    </location>
</feature>
<keyword evidence="1" id="KW-0812">Transmembrane</keyword>
<evidence type="ECO:0000256" key="1">
    <source>
        <dbReference type="SAM" id="Phobius"/>
    </source>
</evidence>
<evidence type="ECO:0000313" key="3">
    <source>
        <dbReference type="Proteomes" id="UP000652761"/>
    </source>
</evidence>
<sequence>MGDPVAAMLALPQIYIHPSEMPSYRLYNGTGNPYLHVKEFLYESSRWQRDPITLAYLFRKSLDGPALKWFYSLEPSEAGDFRPLHGKFLQRELQMSLETPTEVNNPLIESCSIPPRRARPSTRWAKYVRKYLRVKMPIPKWKPKGREGKRPGDLHFLLFHSNHLLCFLAPSRGFSTFPPHGRHFIFIFFTIHFLAPGITPLFVILTLPSVPHVAQLLSMPHMAQLPPVPHVAQLLPVPHEAHLLPVPHVAYLHPVPH</sequence>
<keyword evidence="1" id="KW-1133">Transmembrane helix</keyword>
<evidence type="ECO:0000313" key="2">
    <source>
        <dbReference type="EMBL" id="MQM04352.1"/>
    </source>
</evidence>
<accession>A0A843W3D7</accession>
<evidence type="ECO:0008006" key="4">
    <source>
        <dbReference type="Google" id="ProtNLM"/>
    </source>
</evidence>
<protein>
    <recommendedName>
        <fullName evidence="4">Retrotransposon gag domain-containing protein</fullName>
    </recommendedName>
</protein>
<keyword evidence="3" id="KW-1185">Reference proteome</keyword>
<comment type="caution">
    <text evidence="2">The sequence shown here is derived from an EMBL/GenBank/DDBJ whole genome shotgun (WGS) entry which is preliminary data.</text>
</comment>
<organism evidence="2 3">
    <name type="scientific">Colocasia esculenta</name>
    <name type="common">Wild taro</name>
    <name type="synonym">Arum esculentum</name>
    <dbReference type="NCBI Taxonomy" id="4460"/>
    <lineage>
        <taxon>Eukaryota</taxon>
        <taxon>Viridiplantae</taxon>
        <taxon>Streptophyta</taxon>
        <taxon>Embryophyta</taxon>
        <taxon>Tracheophyta</taxon>
        <taxon>Spermatophyta</taxon>
        <taxon>Magnoliopsida</taxon>
        <taxon>Liliopsida</taxon>
        <taxon>Araceae</taxon>
        <taxon>Aroideae</taxon>
        <taxon>Colocasieae</taxon>
        <taxon>Colocasia</taxon>
    </lineage>
</organism>
<dbReference type="Proteomes" id="UP000652761">
    <property type="component" value="Unassembled WGS sequence"/>
</dbReference>
<dbReference type="AlphaFoldDB" id="A0A843W3D7"/>
<reference evidence="2" key="1">
    <citation type="submission" date="2017-07" db="EMBL/GenBank/DDBJ databases">
        <title>Taro Niue Genome Assembly and Annotation.</title>
        <authorList>
            <person name="Atibalentja N."/>
            <person name="Keating K."/>
            <person name="Fields C.J."/>
        </authorList>
    </citation>
    <scope>NUCLEOTIDE SEQUENCE</scope>
    <source>
        <strain evidence="2">Niue_2</strain>
        <tissue evidence="2">Leaf</tissue>
    </source>
</reference>